<evidence type="ECO:0000313" key="2">
    <source>
        <dbReference type="Proteomes" id="UP000269221"/>
    </source>
</evidence>
<proteinExistence type="predicted"/>
<accession>A0A3M0KLV1</accession>
<dbReference type="Proteomes" id="UP000269221">
    <property type="component" value="Unassembled WGS sequence"/>
</dbReference>
<name>A0A3M0KLV1_HIRRU</name>
<comment type="caution">
    <text evidence="1">The sequence shown here is derived from an EMBL/GenBank/DDBJ whole genome shotgun (WGS) entry which is preliminary data.</text>
</comment>
<keyword evidence="2" id="KW-1185">Reference proteome</keyword>
<dbReference type="EMBL" id="QRBI01000105">
    <property type="protein sequence ID" value="RMC14238.1"/>
    <property type="molecule type" value="Genomic_DNA"/>
</dbReference>
<gene>
    <name evidence="1" type="ORF">DUI87_09329</name>
</gene>
<protein>
    <submittedName>
        <fullName evidence="1">Uncharacterized protein</fullName>
    </submittedName>
</protein>
<dbReference type="AlphaFoldDB" id="A0A3M0KLV1"/>
<sequence length="77" mass="8825">MPDLALTSTERLVGNAELKNGFGYGHYEMVVFKILMTVRRAHGKLTVDFRRAEFGLFSLVVYHGIESWREHGPKKTD</sequence>
<evidence type="ECO:0000313" key="1">
    <source>
        <dbReference type="EMBL" id="RMC14238.1"/>
    </source>
</evidence>
<dbReference type="OrthoDB" id="10337487at2759"/>
<reference evidence="1 2" key="1">
    <citation type="submission" date="2018-07" db="EMBL/GenBank/DDBJ databases">
        <title>A high quality draft genome assembly of the barn swallow (H. rustica rustica).</title>
        <authorList>
            <person name="Formenti G."/>
            <person name="Chiara M."/>
            <person name="Poveda L."/>
            <person name="Francoijs K.-J."/>
            <person name="Bonisoli-Alquati A."/>
            <person name="Canova L."/>
            <person name="Gianfranceschi L."/>
            <person name="Horner D.S."/>
            <person name="Saino N."/>
        </authorList>
    </citation>
    <scope>NUCLEOTIDE SEQUENCE [LARGE SCALE GENOMIC DNA]</scope>
    <source>
        <strain evidence="1">Chelidonia</strain>
        <tissue evidence="1">Blood</tissue>
    </source>
</reference>
<organism evidence="1 2">
    <name type="scientific">Hirundo rustica rustica</name>
    <dbReference type="NCBI Taxonomy" id="333673"/>
    <lineage>
        <taxon>Eukaryota</taxon>
        <taxon>Metazoa</taxon>
        <taxon>Chordata</taxon>
        <taxon>Craniata</taxon>
        <taxon>Vertebrata</taxon>
        <taxon>Euteleostomi</taxon>
        <taxon>Archelosauria</taxon>
        <taxon>Archosauria</taxon>
        <taxon>Dinosauria</taxon>
        <taxon>Saurischia</taxon>
        <taxon>Theropoda</taxon>
        <taxon>Coelurosauria</taxon>
        <taxon>Aves</taxon>
        <taxon>Neognathae</taxon>
        <taxon>Neoaves</taxon>
        <taxon>Telluraves</taxon>
        <taxon>Australaves</taxon>
        <taxon>Passeriformes</taxon>
        <taxon>Sylvioidea</taxon>
        <taxon>Hirundinidae</taxon>
        <taxon>Hirundo</taxon>
    </lineage>
</organism>